<keyword evidence="3 6" id="KW-0732">Signal</keyword>
<keyword evidence="10" id="KW-1185">Reference proteome</keyword>
<dbReference type="RefSeq" id="WP_199383436.1">
    <property type="nucleotide sequence ID" value="NZ_JAEMHM010000005.1"/>
</dbReference>
<dbReference type="AlphaFoldDB" id="A0A8J7LYD2"/>
<dbReference type="InterPro" id="IPR009056">
    <property type="entry name" value="Cyt_c-like_dom"/>
</dbReference>
<organism evidence="9 10">
    <name type="scientific">Geomesophilobacter sediminis</name>
    <dbReference type="NCBI Taxonomy" id="2798584"/>
    <lineage>
        <taxon>Bacteria</taxon>
        <taxon>Pseudomonadati</taxon>
        <taxon>Thermodesulfobacteriota</taxon>
        <taxon>Desulfuromonadia</taxon>
        <taxon>Geobacterales</taxon>
        <taxon>Geobacteraceae</taxon>
        <taxon>Geomesophilobacter</taxon>
    </lineage>
</organism>
<accession>A0A8J7LYD2</accession>
<dbReference type="GO" id="GO:0016491">
    <property type="term" value="F:oxidoreductase activity"/>
    <property type="evidence" value="ECO:0007669"/>
    <property type="project" value="TreeGrafter"/>
</dbReference>
<name>A0A8J7LYD2_9BACT</name>
<keyword evidence="4" id="KW-0408">Iron</keyword>
<feature type="domain" description="Cytochrome c" evidence="8">
    <location>
        <begin position="30"/>
        <end position="87"/>
    </location>
</feature>
<dbReference type="GO" id="GO:0020037">
    <property type="term" value="F:heme binding"/>
    <property type="evidence" value="ECO:0007669"/>
    <property type="project" value="InterPro"/>
</dbReference>
<feature type="signal peptide" evidence="6">
    <location>
        <begin position="1"/>
        <end position="22"/>
    </location>
</feature>
<evidence type="ECO:0000256" key="5">
    <source>
        <dbReference type="SAM" id="MobiDB-lite"/>
    </source>
</evidence>
<evidence type="ECO:0000256" key="3">
    <source>
        <dbReference type="ARBA" id="ARBA00022729"/>
    </source>
</evidence>
<evidence type="ECO:0000313" key="9">
    <source>
        <dbReference type="EMBL" id="MBJ6724597.1"/>
    </source>
</evidence>
<feature type="chain" id="PRO_5035277474" description="Cytochrome c" evidence="6">
    <location>
        <begin position="23"/>
        <end position="544"/>
    </location>
</feature>
<evidence type="ECO:0000313" key="10">
    <source>
        <dbReference type="Proteomes" id="UP000636888"/>
    </source>
</evidence>
<evidence type="ECO:0008006" key="11">
    <source>
        <dbReference type="Google" id="ProtNLM"/>
    </source>
</evidence>
<feature type="compositionally biased region" description="Pro residues" evidence="5">
    <location>
        <begin position="119"/>
        <end position="129"/>
    </location>
</feature>
<reference evidence="9" key="1">
    <citation type="submission" date="2020-12" db="EMBL/GenBank/DDBJ databases">
        <title>Geomonas sp. Red875, isolated from river sediment.</title>
        <authorList>
            <person name="Xu Z."/>
            <person name="Zhang Z."/>
            <person name="Masuda Y."/>
            <person name="Itoh H."/>
            <person name="Senoo K."/>
        </authorList>
    </citation>
    <scope>NUCLEOTIDE SEQUENCE</scope>
    <source>
        <strain evidence="9">Red875</strain>
    </source>
</reference>
<sequence length="544" mass="57116">MQYKVLGSLFFSLMTIAFSLSAHGTSEAATAPSGASLYATYCASCHGQLASSTKKGATTARITNAISTVSAMRSLSKLTTTQIQAIATALATTTSTSGSGTTTGSTGSTSTGTSTTTWTPPPAQMPPSHPGTIVPAQNGASYVVFAWNDLGMHCANSSYDTAVILPPYNNVWAQVLQRGNPPKVVTAGLTVEYRVVNNTLSSNKGTYWQFWQYCAKLFGVNLATDTGLNLVDPTIHNGLAGKMVAKGDHFQVNGVPITPIDDSGVWNPFQVIKVTVKDKSGNIVAQTRTTIPISDEINCAKCHNGNKNPMLDVLLKHDKNVGTNLVNQMPVLCASCHGSPALGTSGRGTSGKYLSEAIHGYHASKGASCYDCHPGAKTQCSRSLAHTAPDGNCTTCHGSMATMAASITNNTKVPWVNEPKCVTCHAGVAQVDTGATLFRNSVGHGGVYCSSCHGSPHAMVPSRVDIDNYQSQQYQNYAKAIGSCGACHANSKGEGLGDFMEAHGSGKRPNACYVCHTAITTTDTTKWPHQFQWKATKGSGIVSD</sequence>
<dbReference type="Pfam" id="PF13442">
    <property type="entry name" value="Cytochrome_CBB3"/>
    <property type="match status" value="1"/>
</dbReference>
<evidence type="ECO:0000256" key="1">
    <source>
        <dbReference type="ARBA" id="ARBA00022617"/>
    </source>
</evidence>
<evidence type="ECO:0000256" key="4">
    <source>
        <dbReference type="ARBA" id="ARBA00023004"/>
    </source>
</evidence>
<dbReference type="InterPro" id="IPR051829">
    <property type="entry name" value="Multiheme_Cytochr_ET"/>
</dbReference>
<dbReference type="GO" id="GO:0009055">
    <property type="term" value="F:electron transfer activity"/>
    <property type="evidence" value="ECO:0007669"/>
    <property type="project" value="InterPro"/>
</dbReference>
<evidence type="ECO:0000259" key="7">
    <source>
        <dbReference type="Pfam" id="PF13435"/>
    </source>
</evidence>
<keyword evidence="2" id="KW-0479">Metal-binding</keyword>
<feature type="domain" description="Cytochrome c-552/4" evidence="7">
    <location>
        <begin position="414"/>
        <end position="454"/>
    </location>
</feature>
<dbReference type="Proteomes" id="UP000636888">
    <property type="component" value="Unassembled WGS sequence"/>
</dbReference>
<dbReference type="Gene3D" id="3.90.10.10">
    <property type="entry name" value="Cytochrome C3"/>
    <property type="match status" value="1"/>
</dbReference>
<evidence type="ECO:0000259" key="8">
    <source>
        <dbReference type="Pfam" id="PF13442"/>
    </source>
</evidence>
<dbReference type="InterPro" id="IPR023155">
    <property type="entry name" value="Cyt_c-552/4"/>
</dbReference>
<proteinExistence type="predicted"/>
<dbReference type="PANTHER" id="PTHR35038:SF6">
    <property type="entry name" value="SURFACE LOCALIZED DECAHEME CYTOCHROME C LIPOPROTEIN"/>
    <property type="match status" value="1"/>
</dbReference>
<dbReference type="EMBL" id="JAEMHM010000005">
    <property type="protein sequence ID" value="MBJ6724597.1"/>
    <property type="molecule type" value="Genomic_DNA"/>
</dbReference>
<protein>
    <recommendedName>
        <fullName evidence="11">Cytochrome c</fullName>
    </recommendedName>
</protein>
<feature type="region of interest" description="Disordered" evidence="5">
    <location>
        <begin position="94"/>
        <end position="131"/>
    </location>
</feature>
<comment type="caution">
    <text evidence="9">The sequence shown here is derived from an EMBL/GenBank/DDBJ whole genome shotgun (WGS) entry which is preliminary data.</text>
</comment>
<dbReference type="SUPFAM" id="SSF46626">
    <property type="entry name" value="Cytochrome c"/>
    <property type="match status" value="1"/>
</dbReference>
<keyword evidence="1" id="KW-0349">Heme</keyword>
<gene>
    <name evidence="9" type="ORF">JFN93_07755</name>
</gene>
<dbReference type="Pfam" id="PF13435">
    <property type="entry name" value="Cytochrome_C554"/>
    <property type="match status" value="1"/>
</dbReference>
<dbReference type="PANTHER" id="PTHR35038">
    <property type="entry name" value="DISSIMILATORY SULFITE REDUCTASE SIRA"/>
    <property type="match status" value="1"/>
</dbReference>
<evidence type="ECO:0000256" key="2">
    <source>
        <dbReference type="ARBA" id="ARBA00022723"/>
    </source>
</evidence>
<dbReference type="InterPro" id="IPR036909">
    <property type="entry name" value="Cyt_c-like_dom_sf"/>
</dbReference>
<dbReference type="InterPro" id="IPR036280">
    <property type="entry name" value="Multihaem_cyt_sf"/>
</dbReference>
<evidence type="ECO:0000256" key="6">
    <source>
        <dbReference type="SAM" id="SignalP"/>
    </source>
</evidence>
<feature type="compositionally biased region" description="Low complexity" evidence="5">
    <location>
        <begin position="94"/>
        <end position="117"/>
    </location>
</feature>
<dbReference type="SUPFAM" id="SSF48695">
    <property type="entry name" value="Multiheme cytochromes"/>
    <property type="match status" value="1"/>
</dbReference>